<accession>A0ABQ7Q421</accession>
<reference evidence="7 8" key="1">
    <citation type="submission" date="2021-06" db="EMBL/GenBank/DDBJ databases">
        <title>A haploid diamondback moth (Plutella xylostella L.) genome assembly resolves 31 chromosomes and identifies a diamide resistance mutation.</title>
        <authorList>
            <person name="Ward C.M."/>
            <person name="Perry K.D."/>
            <person name="Baker G."/>
            <person name="Powis K."/>
            <person name="Heckel D.G."/>
            <person name="Baxter S.W."/>
        </authorList>
    </citation>
    <scope>NUCLEOTIDE SEQUENCE [LARGE SCALE GENOMIC DNA]</scope>
    <source>
        <strain evidence="7 8">LV</strain>
        <tissue evidence="7">Single pupa</tissue>
    </source>
</reference>
<feature type="transmembrane region" description="Helical" evidence="5">
    <location>
        <begin position="171"/>
        <end position="190"/>
    </location>
</feature>
<protein>
    <recommendedName>
        <fullName evidence="6">Sugar phosphate transporter domain-containing protein</fullName>
    </recommendedName>
</protein>
<feature type="transmembrane region" description="Helical" evidence="5">
    <location>
        <begin position="117"/>
        <end position="134"/>
    </location>
</feature>
<feature type="transmembrane region" description="Helical" evidence="5">
    <location>
        <begin position="202"/>
        <end position="227"/>
    </location>
</feature>
<keyword evidence="2 5" id="KW-0812">Transmembrane</keyword>
<dbReference type="Proteomes" id="UP000823941">
    <property type="component" value="Chromosome 22"/>
</dbReference>
<evidence type="ECO:0000313" key="8">
    <source>
        <dbReference type="Proteomes" id="UP000823941"/>
    </source>
</evidence>
<proteinExistence type="predicted"/>
<organism evidence="7 8">
    <name type="scientific">Plutella xylostella</name>
    <name type="common">Diamondback moth</name>
    <name type="synonym">Plutella maculipennis</name>
    <dbReference type="NCBI Taxonomy" id="51655"/>
    <lineage>
        <taxon>Eukaryota</taxon>
        <taxon>Metazoa</taxon>
        <taxon>Ecdysozoa</taxon>
        <taxon>Arthropoda</taxon>
        <taxon>Hexapoda</taxon>
        <taxon>Insecta</taxon>
        <taxon>Pterygota</taxon>
        <taxon>Neoptera</taxon>
        <taxon>Endopterygota</taxon>
        <taxon>Lepidoptera</taxon>
        <taxon>Glossata</taxon>
        <taxon>Ditrysia</taxon>
        <taxon>Yponomeutoidea</taxon>
        <taxon>Plutellidae</taxon>
        <taxon>Plutella</taxon>
    </lineage>
</organism>
<comment type="caution">
    <text evidence="7">The sequence shown here is derived from an EMBL/GenBank/DDBJ whole genome shotgun (WGS) entry which is preliminary data.</text>
</comment>
<evidence type="ECO:0000256" key="4">
    <source>
        <dbReference type="ARBA" id="ARBA00023136"/>
    </source>
</evidence>
<dbReference type="SUPFAM" id="SSF103481">
    <property type="entry name" value="Multidrug resistance efflux transporter EmrE"/>
    <property type="match status" value="1"/>
</dbReference>
<comment type="subcellular location">
    <subcellularLocation>
        <location evidence="1">Membrane</location>
        <topology evidence="1">Multi-pass membrane protein</topology>
    </subcellularLocation>
</comment>
<dbReference type="InterPro" id="IPR037185">
    <property type="entry name" value="EmrE-like"/>
</dbReference>
<dbReference type="InterPro" id="IPR004853">
    <property type="entry name" value="Sugar_P_trans_dom"/>
</dbReference>
<gene>
    <name evidence="7" type="ORF">JYU34_017000</name>
</gene>
<dbReference type="EMBL" id="JAHIBW010000022">
    <property type="protein sequence ID" value="KAG7299968.1"/>
    <property type="molecule type" value="Genomic_DNA"/>
</dbReference>
<sequence length="293" mass="29601">MGWVVGALVGAWYLLSAASNVVGKLLLQELPRPLTATLAQLAAAAALSALWERRAAPPGYTRALLPLAGAKLGAMLLSQVAIWRMPVSYAHTVKATTPLWTALLQWAVWGVAAPRRVLGALALIAAGVALASLTELGADAGGLAAALGAAALLAAQHLYSKRALTAAPRPLQLLRALSVLAGAALLPPWLLADAPALLAGEWSARAAGLLAADALLAWLQALAALGVLARVSPLAYGVASAAKRVAVVAASLLLLRNPAPPLNVAGMALAAAGVLLYNRAKAAPAAARPLLPV</sequence>
<keyword evidence="3 5" id="KW-1133">Transmembrane helix</keyword>
<dbReference type="PANTHER" id="PTHR11132">
    <property type="entry name" value="SOLUTE CARRIER FAMILY 35"/>
    <property type="match status" value="1"/>
</dbReference>
<evidence type="ECO:0000256" key="3">
    <source>
        <dbReference type="ARBA" id="ARBA00022989"/>
    </source>
</evidence>
<evidence type="ECO:0000256" key="2">
    <source>
        <dbReference type="ARBA" id="ARBA00022692"/>
    </source>
</evidence>
<evidence type="ECO:0000256" key="5">
    <source>
        <dbReference type="SAM" id="Phobius"/>
    </source>
</evidence>
<evidence type="ECO:0000313" key="7">
    <source>
        <dbReference type="EMBL" id="KAG7299968.1"/>
    </source>
</evidence>
<feature type="domain" description="Sugar phosphate transporter" evidence="6">
    <location>
        <begin position="5"/>
        <end position="278"/>
    </location>
</feature>
<evidence type="ECO:0000259" key="6">
    <source>
        <dbReference type="Pfam" id="PF03151"/>
    </source>
</evidence>
<evidence type="ECO:0000256" key="1">
    <source>
        <dbReference type="ARBA" id="ARBA00004141"/>
    </source>
</evidence>
<dbReference type="InterPro" id="IPR050186">
    <property type="entry name" value="TPT_transporter"/>
</dbReference>
<dbReference type="Pfam" id="PF03151">
    <property type="entry name" value="TPT"/>
    <property type="match status" value="1"/>
</dbReference>
<keyword evidence="8" id="KW-1185">Reference proteome</keyword>
<feature type="transmembrane region" description="Helical" evidence="5">
    <location>
        <begin position="140"/>
        <end position="159"/>
    </location>
</feature>
<keyword evidence="4 5" id="KW-0472">Membrane</keyword>
<name>A0ABQ7Q421_PLUXY</name>